<reference evidence="4" key="1">
    <citation type="submission" date="2022-11" db="UniProtKB">
        <authorList>
            <consortium name="WormBaseParasite"/>
        </authorList>
    </citation>
    <scope>IDENTIFICATION</scope>
</reference>
<proteinExistence type="predicted"/>
<organism evidence="3 4">
    <name type="scientific">Plectus sambesii</name>
    <dbReference type="NCBI Taxonomy" id="2011161"/>
    <lineage>
        <taxon>Eukaryota</taxon>
        <taxon>Metazoa</taxon>
        <taxon>Ecdysozoa</taxon>
        <taxon>Nematoda</taxon>
        <taxon>Chromadorea</taxon>
        <taxon>Plectida</taxon>
        <taxon>Plectina</taxon>
        <taxon>Plectoidea</taxon>
        <taxon>Plectidae</taxon>
        <taxon>Plectus</taxon>
    </lineage>
</organism>
<keyword evidence="2" id="KW-0732">Signal</keyword>
<feature type="chain" id="PRO_5038007935" evidence="2">
    <location>
        <begin position="26"/>
        <end position="146"/>
    </location>
</feature>
<keyword evidence="1" id="KW-0472">Membrane</keyword>
<dbReference type="WBParaSite" id="PSAMB.scaffold108size78641.g2001.t1">
    <property type="protein sequence ID" value="PSAMB.scaffold108size78641.g2001.t1"/>
    <property type="gene ID" value="PSAMB.scaffold108size78641.g2001"/>
</dbReference>
<evidence type="ECO:0000313" key="3">
    <source>
        <dbReference type="Proteomes" id="UP000887566"/>
    </source>
</evidence>
<keyword evidence="1" id="KW-1133">Transmembrane helix</keyword>
<keyword evidence="1" id="KW-0812">Transmembrane</keyword>
<dbReference type="Proteomes" id="UP000887566">
    <property type="component" value="Unplaced"/>
</dbReference>
<protein>
    <submittedName>
        <fullName evidence="4">Uncharacterized protein</fullName>
    </submittedName>
</protein>
<evidence type="ECO:0000313" key="4">
    <source>
        <dbReference type="WBParaSite" id="PSAMB.scaffold108size78641.g2001.t1"/>
    </source>
</evidence>
<name>A0A914UL54_9BILA</name>
<keyword evidence="3" id="KW-1185">Reference proteome</keyword>
<evidence type="ECO:0000256" key="1">
    <source>
        <dbReference type="SAM" id="Phobius"/>
    </source>
</evidence>
<feature type="transmembrane region" description="Helical" evidence="1">
    <location>
        <begin position="93"/>
        <end position="117"/>
    </location>
</feature>
<feature type="signal peptide" evidence="2">
    <location>
        <begin position="1"/>
        <end position="25"/>
    </location>
</feature>
<sequence>MFDRRRFALQLAVVSLFAVIPSTRSVAIDNGLLGEPEVQCGASTVEMQFRTKKMFTESSTKSLRDQQSALQRYLMRSNGAIVSDVQGVCLSSLTFAILMGSLALVVVAVAFVAASVCCHRMRAVLRSTTDGKLPQADTLWGVLQRN</sequence>
<evidence type="ECO:0000256" key="2">
    <source>
        <dbReference type="SAM" id="SignalP"/>
    </source>
</evidence>
<dbReference type="AlphaFoldDB" id="A0A914UL54"/>
<accession>A0A914UL54</accession>